<dbReference type="InterPro" id="IPR046342">
    <property type="entry name" value="CBS_dom_sf"/>
</dbReference>
<dbReference type="InterPro" id="IPR044751">
    <property type="entry name" value="Ion_transp-like_CBS"/>
</dbReference>
<proteinExistence type="inferred from homology"/>
<comment type="caution">
    <text evidence="14">The sequence shown here is derived from an EMBL/GenBank/DDBJ whole genome shotgun (WGS) entry which is preliminary data.</text>
</comment>
<evidence type="ECO:0000256" key="4">
    <source>
        <dbReference type="ARBA" id="ARBA00022692"/>
    </source>
</evidence>
<evidence type="ECO:0000256" key="8">
    <source>
        <dbReference type="ARBA" id="ARBA00023136"/>
    </source>
</evidence>
<sequence length="451" mass="48000">MGKEIQVNVVLGLAAVLVLTAATGYFVAQEFAYVTADRLALDHQAKDGDRRAARAVRVMERLSFMLSGAQLGITVTALVVGFIAKPALADLIAPPLDAAGVPAAAVGGIAVAAGFALATIIQMVLGELFPKNLALARAEPLARALASSTLVYMTLAAPLIKLFDAAANRLLRSVGIEPVEELHHGATLEELGHIIGESGEYLKEGHTELLERALTFSDRTADEVMVPRVDVVTVPAPAMASELSEVISAHGHTRYPVVGDSVDDVVGTVGLEELIRLTPEESGRTPVRDLARPALLVPGKLPLPDLVTRLRADSGAMACVVDEYGGFAGLITWEDVAEELVGEIADENDVEEDLAVRRGEWWTTDAGLRVDEVAHETGIALPEGDYETVAGLVLKQLGRIAEPGDRVTVDLPPRQLDDPPQQATIEVLTVHRHVPELIRVRSVESQTGEEA</sequence>
<comment type="subcellular location">
    <subcellularLocation>
        <location evidence="1">Cell membrane</location>
        <topology evidence="1">Multi-pass membrane protein</topology>
    </subcellularLocation>
</comment>
<keyword evidence="8 10" id="KW-0472">Membrane</keyword>
<dbReference type="InterPro" id="IPR005170">
    <property type="entry name" value="Transptr-assoc_dom"/>
</dbReference>
<dbReference type="InterPro" id="IPR016169">
    <property type="entry name" value="FAD-bd_PCMH_sub2"/>
</dbReference>
<feature type="transmembrane region" description="Helical" evidence="11">
    <location>
        <begin position="6"/>
        <end position="28"/>
    </location>
</feature>
<keyword evidence="4 10" id="KW-0812">Transmembrane</keyword>
<dbReference type="Gene3D" id="3.10.580.10">
    <property type="entry name" value="CBS-domain"/>
    <property type="match status" value="1"/>
</dbReference>
<keyword evidence="7 9" id="KW-0129">CBS domain</keyword>
<organism evidence="14 15">
    <name type="scientific">Actinomadura fulvescens</name>
    <dbReference type="NCBI Taxonomy" id="46160"/>
    <lineage>
        <taxon>Bacteria</taxon>
        <taxon>Bacillati</taxon>
        <taxon>Actinomycetota</taxon>
        <taxon>Actinomycetes</taxon>
        <taxon>Streptosporangiales</taxon>
        <taxon>Thermomonosporaceae</taxon>
        <taxon>Actinomadura</taxon>
    </lineage>
</organism>
<dbReference type="PROSITE" id="PS51846">
    <property type="entry name" value="CNNM"/>
    <property type="match status" value="1"/>
</dbReference>
<protein>
    <submittedName>
        <fullName evidence="14">Hemolysin family protein</fullName>
    </submittedName>
</protein>
<feature type="transmembrane region" description="Helical" evidence="11">
    <location>
        <begin position="104"/>
        <end position="129"/>
    </location>
</feature>
<dbReference type="Proteomes" id="UP001501509">
    <property type="component" value="Unassembled WGS sequence"/>
</dbReference>
<feature type="domain" description="CBS" evidence="12">
    <location>
        <begin position="225"/>
        <end position="287"/>
    </location>
</feature>
<dbReference type="PANTHER" id="PTHR43099">
    <property type="entry name" value="UPF0053 PROTEIN YRKA"/>
    <property type="match status" value="1"/>
</dbReference>
<accession>A0ABP6BPM4</accession>
<feature type="transmembrane region" description="Helical" evidence="11">
    <location>
        <begin position="64"/>
        <end position="84"/>
    </location>
</feature>
<feature type="transmembrane region" description="Helical" evidence="11">
    <location>
        <begin position="141"/>
        <end position="163"/>
    </location>
</feature>
<evidence type="ECO:0000256" key="5">
    <source>
        <dbReference type="ARBA" id="ARBA00022737"/>
    </source>
</evidence>
<keyword evidence="15" id="KW-1185">Reference proteome</keyword>
<dbReference type="InterPro" id="IPR036318">
    <property type="entry name" value="FAD-bd_PCMH-like_sf"/>
</dbReference>
<dbReference type="CDD" id="cd04590">
    <property type="entry name" value="CBS_pair_CorC_HlyC_assoc"/>
    <property type="match status" value="1"/>
</dbReference>
<dbReference type="InterPro" id="IPR000644">
    <property type="entry name" value="CBS_dom"/>
</dbReference>
<dbReference type="PANTHER" id="PTHR43099:SF6">
    <property type="entry name" value="UPF0053 PROTEIN RV1842C"/>
    <property type="match status" value="1"/>
</dbReference>
<keyword evidence="5" id="KW-0677">Repeat</keyword>
<keyword evidence="6 10" id="KW-1133">Transmembrane helix</keyword>
<evidence type="ECO:0000256" key="9">
    <source>
        <dbReference type="PROSITE-ProRule" id="PRU00703"/>
    </source>
</evidence>
<evidence type="ECO:0000256" key="2">
    <source>
        <dbReference type="ARBA" id="ARBA00006337"/>
    </source>
</evidence>
<evidence type="ECO:0000313" key="15">
    <source>
        <dbReference type="Proteomes" id="UP001501509"/>
    </source>
</evidence>
<dbReference type="InterPro" id="IPR051676">
    <property type="entry name" value="UPF0053_domain"/>
</dbReference>
<evidence type="ECO:0000256" key="10">
    <source>
        <dbReference type="PROSITE-ProRule" id="PRU01193"/>
    </source>
</evidence>
<evidence type="ECO:0000256" key="11">
    <source>
        <dbReference type="SAM" id="Phobius"/>
    </source>
</evidence>
<evidence type="ECO:0000256" key="1">
    <source>
        <dbReference type="ARBA" id="ARBA00004651"/>
    </source>
</evidence>
<dbReference type="PROSITE" id="PS51371">
    <property type="entry name" value="CBS"/>
    <property type="match status" value="2"/>
</dbReference>
<evidence type="ECO:0000256" key="6">
    <source>
        <dbReference type="ARBA" id="ARBA00022989"/>
    </source>
</evidence>
<gene>
    <name evidence="14" type="ORF">GCM10010411_11880</name>
</gene>
<evidence type="ECO:0000256" key="3">
    <source>
        <dbReference type="ARBA" id="ARBA00022475"/>
    </source>
</evidence>
<dbReference type="Pfam" id="PF00571">
    <property type="entry name" value="CBS"/>
    <property type="match status" value="2"/>
</dbReference>
<dbReference type="Pfam" id="PF03471">
    <property type="entry name" value="CorC_HlyC"/>
    <property type="match status" value="1"/>
</dbReference>
<dbReference type="Gene3D" id="3.30.465.10">
    <property type="match status" value="1"/>
</dbReference>
<evidence type="ECO:0000259" key="13">
    <source>
        <dbReference type="PROSITE" id="PS51846"/>
    </source>
</evidence>
<keyword evidence="3" id="KW-1003">Cell membrane</keyword>
<dbReference type="Pfam" id="PF01595">
    <property type="entry name" value="CNNM"/>
    <property type="match status" value="1"/>
</dbReference>
<feature type="domain" description="CBS" evidence="12">
    <location>
        <begin position="290"/>
        <end position="347"/>
    </location>
</feature>
<dbReference type="EMBL" id="BAAATD010000001">
    <property type="protein sequence ID" value="GAA2580946.1"/>
    <property type="molecule type" value="Genomic_DNA"/>
</dbReference>
<reference evidence="15" key="1">
    <citation type="journal article" date="2019" name="Int. J. Syst. Evol. Microbiol.">
        <title>The Global Catalogue of Microorganisms (GCM) 10K type strain sequencing project: providing services to taxonomists for standard genome sequencing and annotation.</title>
        <authorList>
            <consortium name="The Broad Institute Genomics Platform"/>
            <consortium name="The Broad Institute Genome Sequencing Center for Infectious Disease"/>
            <person name="Wu L."/>
            <person name="Ma J."/>
        </authorList>
    </citation>
    <scope>NUCLEOTIDE SEQUENCE [LARGE SCALE GENOMIC DNA]</scope>
    <source>
        <strain evidence="15">JCM 6833</strain>
    </source>
</reference>
<feature type="domain" description="CNNM transmembrane" evidence="13">
    <location>
        <begin position="5"/>
        <end position="205"/>
    </location>
</feature>
<comment type="similarity">
    <text evidence="2">Belongs to the UPF0053 family.</text>
</comment>
<dbReference type="InterPro" id="IPR002550">
    <property type="entry name" value="CNNM"/>
</dbReference>
<dbReference type="SUPFAM" id="SSF56176">
    <property type="entry name" value="FAD-binding/transporter-associated domain-like"/>
    <property type="match status" value="1"/>
</dbReference>
<evidence type="ECO:0000259" key="12">
    <source>
        <dbReference type="PROSITE" id="PS51371"/>
    </source>
</evidence>
<dbReference type="SUPFAM" id="SSF54631">
    <property type="entry name" value="CBS-domain pair"/>
    <property type="match status" value="1"/>
</dbReference>
<dbReference type="RefSeq" id="WP_344538374.1">
    <property type="nucleotide sequence ID" value="NZ_BAAATD010000001.1"/>
</dbReference>
<evidence type="ECO:0000256" key="7">
    <source>
        <dbReference type="ARBA" id="ARBA00023122"/>
    </source>
</evidence>
<evidence type="ECO:0000313" key="14">
    <source>
        <dbReference type="EMBL" id="GAA2580946.1"/>
    </source>
</evidence>
<name>A0ABP6BPM4_9ACTN</name>
<dbReference type="SMART" id="SM01091">
    <property type="entry name" value="CorC_HlyC"/>
    <property type="match status" value="1"/>
</dbReference>